<organism evidence="1">
    <name type="scientific">viral metagenome</name>
    <dbReference type="NCBI Taxonomy" id="1070528"/>
    <lineage>
        <taxon>unclassified sequences</taxon>
        <taxon>metagenomes</taxon>
        <taxon>organismal metagenomes</taxon>
    </lineage>
</organism>
<accession>A0A6M3IQ29</accession>
<gene>
    <name evidence="1" type="ORF">MM415B01325_0018</name>
</gene>
<name>A0A6M3IQ29_9ZZZZ</name>
<dbReference type="EMBL" id="MT141360">
    <property type="protein sequence ID" value="QJA59227.1"/>
    <property type="molecule type" value="Genomic_DNA"/>
</dbReference>
<sequence>MADVIDEILKFDPGRASKPKKTDDRIDEVLKFDPGRINAPAQKIQEARPVGGTFAPTGEMSTITAKPIPKYEPMGEEGAGFGTQVLSGLVDDPYIKAKIFSEARGIPITRYRVGKSGEVEFKNNQGQWQREVSQMPMSRLKRLAAETIGHPSTIAAPAGAMIAGPAGAVAGAAGGELIRKGIGKYVYGEKPGILNTLADTAMQGVFALAGEGVGKIIGRTTNRILGRKAGALKKAGREVADSLLTPEEHAKALYVRKLAEQHNIELAPHQMYDREGMTNTWKYLRKHPVTSDAVRGFEDNLAKSTDEAVDNFIRQMGGYEEGPLAVGKQIKEAASHRIGQEEEIRRAVAGPKYEAAFAEKEGEKVVTSEAIGEINRLLKEAPAKSPSGKVLLKIRGMINEAKGDPRQLHRIKYGEIDAILNQEKASPTLRREMTLVKEKLVSSLEHQIPGYEEAAQTFKELSRPIERLKKSIVGELAEIEAEKGLEIAPRKLLSIRSIRDPDRLKEAINEIARGNDPLRRRIVGSYIRDVYENLRMSEEGRVINVGGKMYKALFGRPQERELMKAAMTSTEFKQFENLMTVLQRTSVGVKAESMTAANLQIQAQLEGQMGSKAFKLVEHPKQTIVGWTLGKWDETIRSRDYPKLFQALIDPGAVAKLAKLRQLAPGSRRLIEGLAVFTAEIAAQSQEEMQRE</sequence>
<protein>
    <submittedName>
        <fullName evidence="1">Uncharacterized protein</fullName>
    </submittedName>
</protein>
<reference evidence="1" key="1">
    <citation type="submission" date="2020-03" db="EMBL/GenBank/DDBJ databases">
        <title>The deep terrestrial virosphere.</title>
        <authorList>
            <person name="Holmfeldt K."/>
            <person name="Nilsson E."/>
            <person name="Simone D."/>
            <person name="Lopez-Fernandez M."/>
            <person name="Wu X."/>
            <person name="de Brujin I."/>
            <person name="Lundin D."/>
            <person name="Andersson A."/>
            <person name="Bertilsson S."/>
            <person name="Dopson M."/>
        </authorList>
    </citation>
    <scope>NUCLEOTIDE SEQUENCE</scope>
    <source>
        <strain evidence="1">MM415B01325</strain>
    </source>
</reference>
<evidence type="ECO:0000313" key="1">
    <source>
        <dbReference type="EMBL" id="QJA59227.1"/>
    </source>
</evidence>
<proteinExistence type="predicted"/>
<dbReference type="AlphaFoldDB" id="A0A6M3IQ29"/>